<gene>
    <name evidence="1" type="ORF">BDM02DRAFT_3187741</name>
</gene>
<evidence type="ECO:0000313" key="2">
    <source>
        <dbReference type="Proteomes" id="UP000886501"/>
    </source>
</evidence>
<proteinExistence type="predicted"/>
<reference evidence="1" key="2">
    <citation type="journal article" date="2020" name="Nat. Commun.">
        <title>Large-scale genome sequencing of mycorrhizal fungi provides insights into the early evolution of symbiotic traits.</title>
        <authorList>
            <person name="Miyauchi S."/>
            <person name="Kiss E."/>
            <person name="Kuo A."/>
            <person name="Drula E."/>
            <person name="Kohler A."/>
            <person name="Sanchez-Garcia M."/>
            <person name="Morin E."/>
            <person name="Andreopoulos B."/>
            <person name="Barry K.W."/>
            <person name="Bonito G."/>
            <person name="Buee M."/>
            <person name="Carver A."/>
            <person name="Chen C."/>
            <person name="Cichocki N."/>
            <person name="Clum A."/>
            <person name="Culley D."/>
            <person name="Crous P.W."/>
            <person name="Fauchery L."/>
            <person name="Girlanda M."/>
            <person name="Hayes R.D."/>
            <person name="Keri Z."/>
            <person name="LaButti K."/>
            <person name="Lipzen A."/>
            <person name="Lombard V."/>
            <person name="Magnuson J."/>
            <person name="Maillard F."/>
            <person name="Murat C."/>
            <person name="Nolan M."/>
            <person name="Ohm R.A."/>
            <person name="Pangilinan J."/>
            <person name="Pereira M.F."/>
            <person name="Perotto S."/>
            <person name="Peter M."/>
            <person name="Pfister S."/>
            <person name="Riley R."/>
            <person name="Sitrit Y."/>
            <person name="Stielow J.B."/>
            <person name="Szollosi G."/>
            <person name="Zifcakova L."/>
            <person name="Stursova M."/>
            <person name="Spatafora J.W."/>
            <person name="Tedersoo L."/>
            <person name="Vaario L.M."/>
            <person name="Yamada A."/>
            <person name="Yan M."/>
            <person name="Wang P."/>
            <person name="Xu J."/>
            <person name="Bruns T."/>
            <person name="Baldrian P."/>
            <person name="Vilgalys R."/>
            <person name="Dunand C."/>
            <person name="Henrissat B."/>
            <person name="Grigoriev I.V."/>
            <person name="Hibbett D."/>
            <person name="Nagy L.G."/>
            <person name="Martin F.M."/>
        </authorList>
    </citation>
    <scope>NUCLEOTIDE SEQUENCE</scope>
    <source>
        <strain evidence="1">P2</strain>
    </source>
</reference>
<accession>A0ACB6ZDU1</accession>
<organism evidence="1 2">
    <name type="scientific">Thelephora ganbajun</name>
    <name type="common">Ganba fungus</name>
    <dbReference type="NCBI Taxonomy" id="370292"/>
    <lineage>
        <taxon>Eukaryota</taxon>
        <taxon>Fungi</taxon>
        <taxon>Dikarya</taxon>
        <taxon>Basidiomycota</taxon>
        <taxon>Agaricomycotina</taxon>
        <taxon>Agaricomycetes</taxon>
        <taxon>Thelephorales</taxon>
        <taxon>Thelephoraceae</taxon>
        <taxon>Thelephora</taxon>
    </lineage>
</organism>
<reference evidence="1" key="1">
    <citation type="submission" date="2019-10" db="EMBL/GenBank/DDBJ databases">
        <authorList>
            <consortium name="DOE Joint Genome Institute"/>
            <person name="Kuo A."/>
            <person name="Miyauchi S."/>
            <person name="Kiss E."/>
            <person name="Drula E."/>
            <person name="Kohler A."/>
            <person name="Sanchez-Garcia M."/>
            <person name="Andreopoulos B."/>
            <person name="Barry K.W."/>
            <person name="Bonito G."/>
            <person name="Buee M."/>
            <person name="Carver A."/>
            <person name="Chen C."/>
            <person name="Cichocki N."/>
            <person name="Clum A."/>
            <person name="Culley D."/>
            <person name="Crous P.W."/>
            <person name="Fauchery L."/>
            <person name="Girlanda M."/>
            <person name="Hayes R."/>
            <person name="Keri Z."/>
            <person name="Labutti K."/>
            <person name="Lipzen A."/>
            <person name="Lombard V."/>
            <person name="Magnuson J."/>
            <person name="Maillard F."/>
            <person name="Morin E."/>
            <person name="Murat C."/>
            <person name="Nolan M."/>
            <person name="Ohm R."/>
            <person name="Pangilinan J."/>
            <person name="Pereira M."/>
            <person name="Perotto S."/>
            <person name="Peter M."/>
            <person name="Riley R."/>
            <person name="Sitrit Y."/>
            <person name="Stielow B."/>
            <person name="Szollosi G."/>
            <person name="Zifcakova L."/>
            <person name="Stursova M."/>
            <person name="Spatafora J.W."/>
            <person name="Tedersoo L."/>
            <person name="Vaario L.-M."/>
            <person name="Yamada A."/>
            <person name="Yan M."/>
            <person name="Wang P."/>
            <person name="Xu J."/>
            <person name="Bruns T."/>
            <person name="Baldrian P."/>
            <person name="Vilgalys R."/>
            <person name="Henrissat B."/>
            <person name="Grigoriev I.V."/>
            <person name="Hibbett D."/>
            <person name="Nagy L.G."/>
            <person name="Martin F.M."/>
        </authorList>
    </citation>
    <scope>NUCLEOTIDE SEQUENCE</scope>
    <source>
        <strain evidence="1">P2</strain>
    </source>
</reference>
<sequence length="839" mass="93446">MLTYLVKLREPTVLSHKEYHEISSTNLLVSTIFSTVHIVPEILDTERFNVALSKALSSFPHLAGRLVRPDAPDASWMIRLTNSDVPVSLIDSGADEIVPTDLTVQTPLHLVESLNVPGIVNTVGESDEPLFRLTITRFTKLNSTSIGACNSHVLFDGSGFLLFLKLLSRLYQGLEPIDPFPYYEPEAIRFAEPTNAPSPTFHLYNPSAPLPWEQPERKAVEFVAFRLTAVQLTEIHNSVTKGMEHLRISRVDTVVGLLARCLSEVEPESKPIDTITNVINHRGMGIYPENAAVNAIIWLSTELQHPKNVNPRDGVLACATEIRKSLERLKNPDFVKDMVADVAKILSQVAWDRKGQDLTTAKEGCLVVNNAWKLGWASPDFGHPGKVRFHHGHPPGSRYVKIIEPNPKFVDGTWVTREGDMEAAFYVPPNRKKWFEGLFEENVKEANSLHHNAEHYFECSECDDESTTEREGNQRHDAVHRECPECDRKLKTKEAMDQHYSAKHCPKPTSSTSSHRILCEHCLVPFPSLRDLKLHKIDSHDWRCMKKIVIPAGEDKPSRLVRDDPERLEGFHSGVINDRHRDASQNTNIEVNSVATHLKPSPPSLAGTNKPIISSPPPEVVAPSITQDEIVSSTLDDKGFLTSEVNLIQRPWFDTAPNLEDQTVRTDEDGFLSSKRPTLNILVEIDPEPHQGQDGLTYEIASDIMSPTMTVSSIESDEPEEKYDTCVSLSHSPELLNGSPLEQEQRIVVPPRGLELGDRESPTMSNAVVTEDRSRDEPNFQARNELGGITPSTTKEQCGVVRSGSPTSPTSNSQDTGWGSNQGSFAALSDDFHSAKPDQ</sequence>
<evidence type="ECO:0000313" key="1">
    <source>
        <dbReference type="EMBL" id="KAF9647754.1"/>
    </source>
</evidence>
<comment type="caution">
    <text evidence="1">The sequence shown here is derived from an EMBL/GenBank/DDBJ whole genome shotgun (WGS) entry which is preliminary data.</text>
</comment>
<protein>
    <submittedName>
        <fullName evidence="1">Uncharacterized protein</fullName>
    </submittedName>
</protein>
<keyword evidence="2" id="KW-1185">Reference proteome</keyword>
<name>A0ACB6ZDU1_THEGA</name>
<dbReference type="EMBL" id="MU118027">
    <property type="protein sequence ID" value="KAF9647754.1"/>
    <property type="molecule type" value="Genomic_DNA"/>
</dbReference>
<dbReference type="Proteomes" id="UP000886501">
    <property type="component" value="Unassembled WGS sequence"/>
</dbReference>